<dbReference type="AlphaFoldDB" id="A0A2S8FRU9"/>
<keyword evidence="5 11" id="KW-0808">Transferase</keyword>
<keyword evidence="4 11" id="KW-0662">Pyridine nucleotide biosynthesis</keyword>
<dbReference type="CDD" id="cd02165">
    <property type="entry name" value="NMNAT"/>
    <property type="match status" value="1"/>
</dbReference>
<dbReference type="Proteomes" id="UP000238322">
    <property type="component" value="Unassembled WGS sequence"/>
</dbReference>
<dbReference type="PANTHER" id="PTHR39321:SF3">
    <property type="entry name" value="PHOSPHOPANTETHEINE ADENYLYLTRANSFERASE"/>
    <property type="match status" value="1"/>
</dbReference>
<comment type="pathway">
    <text evidence="2 11">Cofactor biosynthesis; NAD(+) biosynthesis; deamido-NAD(+) from nicotinate D-ribonucleotide: step 1/1.</text>
</comment>
<comment type="catalytic activity">
    <reaction evidence="10 11">
        <text>nicotinate beta-D-ribonucleotide + ATP + H(+) = deamido-NAD(+) + diphosphate</text>
        <dbReference type="Rhea" id="RHEA:22860"/>
        <dbReference type="ChEBI" id="CHEBI:15378"/>
        <dbReference type="ChEBI" id="CHEBI:30616"/>
        <dbReference type="ChEBI" id="CHEBI:33019"/>
        <dbReference type="ChEBI" id="CHEBI:57502"/>
        <dbReference type="ChEBI" id="CHEBI:58437"/>
        <dbReference type="EC" id="2.7.7.18"/>
    </reaction>
</comment>
<evidence type="ECO:0000256" key="9">
    <source>
        <dbReference type="ARBA" id="ARBA00023027"/>
    </source>
</evidence>
<sequence>MRLGIYGGSFSPIHNGHLLLAESCREQCQLDEVWFLPAAVSPLKQDANPASNAHRVAMIELAIAGNQAFKVSPIELERGGISYTVDTLREVQQIVPHAQLFLLVGADSFASFSHWRAIDKICELATICTVGRPGSDLNDWGSLPEVLTDDQMMEIKEHFVEMPQIGLSSTEIRQRIADGRSIRYMVPRSVEKYIETQHVFRSQDVHVQA</sequence>
<dbReference type="GO" id="GO:0005524">
    <property type="term" value="F:ATP binding"/>
    <property type="evidence" value="ECO:0007669"/>
    <property type="project" value="UniProtKB-KW"/>
</dbReference>
<dbReference type="SUPFAM" id="SSF52374">
    <property type="entry name" value="Nucleotidylyl transferase"/>
    <property type="match status" value="1"/>
</dbReference>
<dbReference type="Gene3D" id="3.40.50.620">
    <property type="entry name" value="HUPs"/>
    <property type="match status" value="1"/>
</dbReference>
<feature type="domain" description="Cytidyltransferase-like" evidence="12">
    <location>
        <begin position="5"/>
        <end position="175"/>
    </location>
</feature>
<dbReference type="NCBIfam" id="TIGR00125">
    <property type="entry name" value="cyt_tran_rel"/>
    <property type="match status" value="1"/>
</dbReference>
<evidence type="ECO:0000256" key="2">
    <source>
        <dbReference type="ARBA" id="ARBA00005019"/>
    </source>
</evidence>
<dbReference type="PANTHER" id="PTHR39321">
    <property type="entry name" value="NICOTINATE-NUCLEOTIDE ADENYLYLTRANSFERASE-RELATED"/>
    <property type="match status" value="1"/>
</dbReference>
<dbReference type="UniPathway" id="UPA00253">
    <property type="reaction ID" value="UER00332"/>
</dbReference>
<dbReference type="NCBIfam" id="NF000840">
    <property type="entry name" value="PRK00071.1-3"/>
    <property type="match status" value="1"/>
</dbReference>
<evidence type="ECO:0000313" key="14">
    <source>
        <dbReference type="Proteomes" id="UP000238322"/>
    </source>
</evidence>
<keyword evidence="9 11" id="KW-0520">NAD</keyword>
<keyword evidence="6 11" id="KW-0548">Nucleotidyltransferase</keyword>
<evidence type="ECO:0000256" key="1">
    <source>
        <dbReference type="ARBA" id="ARBA00002324"/>
    </source>
</evidence>
<name>A0A2S8FRU9_9BACT</name>
<dbReference type="EC" id="2.7.7.18" evidence="11"/>
<reference evidence="13 14" key="1">
    <citation type="submission" date="2018-02" db="EMBL/GenBank/DDBJ databases">
        <title>Comparative genomes isolates from brazilian mangrove.</title>
        <authorList>
            <person name="Araujo J.E."/>
            <person name="Taketani R.G."/>
            <person name="Silva M.C.P."/>
            <person name="Loureco M.V."/>
            <person name="Andreote F.D."/>
        </authorList>
    </citation>
    <scope>NUCLEOTIDE SEQUENCE [LARGE SCALE GENOMIC DNA]</scope>
    <source>
        <strain evidence="13 14">Hex-1 MGV</strain>
    </source>
</reference>
<comment type="function">
    <text evidence="1 11">Catalyzes the reversible adenylation of nicotinate mononucleotide (NaMN) to nicotinic acid adenine dinucleotide (NaAD).</text>
</comment>
<evidence type="ECO:0000313" key="13">
    <source>
        <dbReference type="EMBL" id="PQO34877.1"/>
    </source>
</evidence>
<keyword evidence="7 11" id="KW-0547">Nucleotide-binding</keyword>
<evidence type="ECO:0000259" key="12">
    <source>
        <dbReference type="Pfam" id="PF01467"/>
    </source>
</evidence>
<evidence type="ECO:0000256" key="10">
    <source>
        <dbReference type="ARBA" id="ARBA00048721"/>
    </source>
</evidence>
<comment type="caution">
    <text evidence="13">The sequence shown here is derived from an EMBL/GenBank/DDBJ whole genome shotgun (WGS) entry which is preliminary data.</text>
</comment>
<comment type="similarity">
    <text evidence="3 11">Belongs to the NadD family.</text>
</comment>
<evidence type="ECO:0000256" key="5">
    <source>
        <dbReference type="ARBA" id="ARBA00022679"/>
    </source>
</evidence>
<dbReference type="OrthoDB" id="5295945at2"/>
<evidence type="ECO:0000256" key="11">
    <source>
        <dbReference type="HAMAP-Rule" id="MF_00244"/>
    </source>
</evidence>
<dbReference type="EMBL" id="PUHY01000010">
    <property type="protein sequence ID" value="PQO34877.1"/>
    <property type="molecule type" value="Genomic_DNA"/>
</dbReference>
<evidence type="ECO:0000256" key="4">
    <source>
        <dbReference type="ARBA" id="ARBA00022642"/>
    </source>
</evidence>
<dbReference type="HAMAP" id="MF_00244">
    <property type="entry name" value="NaMN_adenylyltr"/>
    <property type="match status" value="1"/>
</dbReference>
<evidence type="ECO:0000256" key="8">
    <source>
        <dbReference type="ARBA" id="ARBA00022840"/>
    </source>
</evidence>
<dbReference type="NCBIfam" id="TIGR00482">
    <property type="entry name" value="nicotinate (nicotinamide) nucleotide adenylyltransferase"/>
    <property type="match status" value="1"/>
</dbReference>
<keyword evidence="8 11" id="KW-0067">ATP-binding</keyword>
<dbReference type="InterPro" id="IPR005248">
    <property type="entry name" value="NadD/NMNAT"/>
</dbReference>
<accession>A0A2S8FRU9</accession>
<dbReference type="InterPro" id="IPR004821">
    <property type="entry name" value="Cyt_trans-like"/>
</dbReference>
<dbReference type="InterPro" id="IPR014729">
    <property type="entry name" value="Rossmann-like_a/b/a_fold"/>
</dbReference>
<protein>
    <recommendedName>
        <fullName evidence="11">Probable nicotinate-nucleotide adenylyltransferase</fullName>
        <ecNumber evidence="11">2.7.7.18</ecNumber>
    </recommendedName>
    <alternativeName>
        <fullName evidence="11">Deamido-NAD(+) diphosphorylase</fullName>
    </alternativeName>
    <alternativeName>
        <fullName evidence="11">Deamido-NAD(+) pyrophosphorylase</fullName>
    </alternativeName>
    <alternativeName>
        <fullName evidence="11">Nicotinate mononucleotide adenylyltransferase</fullName>
        <shortName evidence="11">NaMN adenylyltransferase</shortName>
    </alternativeName>
</protein>
<evidence type="ECO:0000256" key="6">
    <source>
        <dbReference type="ARBA" id="ARBA00022695"/>
    </source>
</evidence>
<proteinExistence type="inferred from homology"/>
<evidence type="ECO:0000256" key="7">
    <source>
        <dbReference type="ARBA" id="ARBA00022741"/>
    </source>
</evidence>
<dbReference type="GO" id="GO:0009435">
    <property type="term" value="P:NAD+ biosynthetic process"/>
    <property type="evidence" value="ECO:0007669"/>
    <property type="project" value="UniProtKB-UniRule"/>
</dbReference>
<evidence type="ECO:0000256" key="3">
    <source>
        <dbReference type="ARBA" id="ARBA00009014"/>
    </source>
</evidence>
<gene>
    <name evidence="11" type="primary">nadD</name>
    <name evidence="13" type="ORF">C5Y83_15400</name>
</gene>
<organism evidence="13 14">
    <name type="scientific">Blastopirellula marina</name>
    <dbReference type="NCBI Taxonomy" id="124"/>
    <lineage>
        <taxon>Bacteria</taxon>
        <taxon>Pseudomonadati</taxon>
        <taxon>Planctomycetota</taxon>
        <taxon>Planctomycetia</taxon>
        <taxon>Pirellulales</taxon>
        <taxon>Pirellulaceae</taxon>
        <taxon>Blastopirellula</taxon>
    </lineage>
</organism>
<dbReference type="GO" id="GO:0004515">
    <property type="term" value="F:nicotinate-nucleotide adenylyltransferase activity"/>
    <property type="evidence" value="ECO:0007669"/>
    <property type="project" value="UniProtKB-UniRule"/>
</dbReference>
<dbReference type="RefSeq" id="WP_105330607.1">
    <property type="nucleotide sequence ID" value="NZ_PUHY01000010.1"/>
</dbReference>
<dbReference type="Pfam" id="PF01467">
    <property type="entry name" value="CTP_transf_like"/>
    <property type="match status" value="1"/>
</dbReference>